<feature type="compositionally biased region" description="Polar residues" evidence="5">
    <location>
        <begin position="870"/>
        <end position="880"/>
    </location>
</feature>
<name>A0AAW0YU52_9TREE</name>
<dbReference type="EMBL" id="JBCAWK010000004">
    <property type="protein sequence ID" value="KAK8861567.1"/>
    <property type="molecule type" value="Genomic_DNA"/>
</dbReference>
<evidence type="ECO:0000256" key="4">
    <source>
        <dbReference type="ARBA" id="ARBA00023242"/>
    </source>
</evidence>
<feature type="region of interest" description="Disordered" evidence="5">
    <location>
        <begin position="846"/>
        <end position="896"/>
    </location>
</feature>
<feature type="domain" description="Chromatin assembly factor 1 subunit Cac1-like C-terminal" evidence="7">
    <location>
        <begin position="780"/>
        <end position="835"/>
    </location>
</feature>
<keyword evidence="2" id="KW-0227">DNA damage</keyword>
<comment type="subcellular location">
    <subcellularLocation>
        <location evidence="1">Nucleus</location>
    </subcellularLocation>
</comment>
<dbReference type="KEGG" id="kne:92179648"/>
<feature type="region of interest" description="Disordered" evidence="5">
    <location>
        <begin position="555"/>
        <end position="600"/>
    </location>
</feature>
<feature type="compositionally biased region" description="Basic and acidic residues" evidence="5">
    <location>
        <begin position="36"/>
        <end position="54"/>
    </location>
</feature>
<evidence type="ECO:0000259" key="6">
    <source>
        <dbReference type="Pfam" id="PF12253"/>
    </source>
</evidence>
<feature type="compositionally biased region" description="Basic and acidic residues" evidence="5">
    <location>
        <begin position="242"/>
        <end position="262"/>
    </location>
</feature>
<gene>
    <name evidence="8" type="ORF">IAR55_002389</name>
</gene>
<feature type="compositionally biased region" description="Low complexity" evidence="5">
    <location>
        <begin position="854"/>
        <end position="866"/>
    </location>
</feature>
<evidence type="ECO:0000313" key="8">
    <source>
        <dbReference type="EMBL" id="KAK8861567.1"/>
    </source>
</evidence>
<dbReference type="PANTHER" id="PTHR15272">
    <property type="entry name" value="CHROMATIN ASSEMBLY FACTOR 1 SUBUNIT A CAF-1 SUBUNIT A"/>
    <property type="match status" value="1"/>
</dbReference>
<dbReference type="RefSeq" id="XP_066804192.1">
    <property type="nucleotide sequence ID" value="XM_066945503.1"/>
</dbReference>
<feature type="region of interest" description="Disordered" evidence="5">
    <location>
        <begin position="1"/>
        <end position="54"/>
    </location>
</feature>
<feature type="compositionally biased region" description="Polar residues" evidence="5">
    <location>
        <begin position="295"/>
        <end position="308"/>
    </location>
</feature>
<evidence type="ECO:0000256" key="5">
    <source>
        <dbReference type="SAM" id="MobiDB-lite"/>
    </source>
</evidence>
<feature type="region of interest" description="Disordered" evidence="5">
    <location>
        <begin position="242"/>
        <end position="395"/>
    </location>
</feature>
<evidence type="ECO:0000256" key="3">
    <source>
        <dbReference type="ARBA" id="ARBA00023204"/>
    </source>
</evidence>
<feature type="compositionally biased region" description="Basic and acidic residues" evidence="5">
    <location>
        <begin position="321"/>
        <end position="353"/>
    </location>
</feature>
<evidence type="ECO:0000256" key="2">
    <source>
        <dbReference type="ARBA" id="ARBA00022763"/>
    </source>
</evidence>
<evidence type="ECO:0000256" key="1">
    <source>
        <dbReference type="ARBA" id="ARBA00004123"/>
    </source>
</evidence>
<dbReference type="GO" id="GO:0006281">
    <property type="term" value="P:DNA repair"/>
    <property type="evidence" value="ECO:0007669"/>
    <property type="project" value="UniProtKB-KW"/>
</dbReference>
<organism evidence="8 9">
    <name type="scientific">Kwoniella newhampshirensis</name>
    <dbReference type="NCBI Taxonomy" id="1651941"/>
    <lineage>
        <taxon>Eukaryota</taxon>
        <taxon>Fungi</taxon>
        <taxon>Dikarya</taxon>
        <taxon>Basidiomycota</taxon>
        <taxon>Agaricomycotina</taxon>
        <taxon>Tremellomycetes</taxon>
        <taxon>Tremellales</taxon>
        <taxon>Cryptococcaceae</taxon>
        <taxon>Kwoniella</taxon>
    </lineage>
</organism>
<dbReference type="Proteomes" id="UP001388673">
    <property type="component" value="Unassembled WGS sequence"/>
</dbReference>
<feature type="domain" description="Chromatin assembly factor 1 subunit A dimerization" evidence="6">
    <location>
        <begin position="521"/>
        <end position="595"/>
    </location>
</feature>
<dbReference type="Pfam" id="PF21796">
    <property type="entry name" value="Cac1_C"/>
    <property type="match status" value="1"/>
</dbReference>
<reference evidence="8 9" key="1">
    <citation type="journal article" date="2024" name="bioRxiv">
        <title>Comparative genomics of Cryptococcus and Kwoniella reveals pathogenesis evolution and contrasting karyotype dynamics via intercentromeric recombination or chromosome fusion.</title>
        <authorList>
            <person name="Coelho M.A."/>
            <person name="David-Palma M."/>
            <person name="Shea T."/>
            <person name="Bowers K."/>
            <person name="McGinley-Smith S."/>
            <person name="Mohammad A.W."/>
            <person name="Gnirke A."/>
            <person name="Yurkov A.M."/>
            <person name="Nowrousian M."/>
            <person name="Sun S."/>
            <person name="Cuomo C.A."/>
            <person name="Heitman J."/>
        </authorList>
    </citation>
    <scope>NUCLEOTIDE SEQUENCE [LARGE SCALE GENOMIC DNA]</scope>
    <source>
        <strain evidence="8 9">CBS 13917</strain>
    </source>
</reference>
<proteinExistence type="predicted"/>
<keyword evidence="9" id="KW-1185">Reference proteome</keyword>
<keyword evidence="4" id="KW-0539">Nucleus</keyword>
<dbReference type="Pfam" id="PF12253">
    <property type="entry name" value="CAF1A_dimeriz"/>
    <property type="match status" value="1"/>
</dbReference>
<dbReference type="InterPro" id="IPR022043">
    <property type="entry name" value="CAF1A_DD"/>
</dbReference>
<sequence length="896" mass="99972">MAPNMILENVSHSPSPSPAGSKRKAGEEVFSNQLTTDEKENFGVDKRAKTDRSYHPSVELRGRKLLFKQDPLIRNLPRRRLLKFETFLLDEADAGRKVTAVPEEYLDLIVMAGHELSSSNENLFMKNLKSSLDIVKGGQDPLPFDALAPIIPKLFTLRQYGFIPSDFTPSTSSSSTKIPSALQIRCWEANDLEKFYAIDQVDTLLARRREREVARERCVQILRGLDDIEKLELVKGDKLDKGEKVEKPDRPEKIAKVDRVETVESGTPSKDVKQRKTKEIEESPRADGRRKSREGTANTVDSRRSASPTKKAKMTPEEEEAARIRREEREARRAAIAEKKAEKERAEKKKEAAMAKQAQTMSMFFKSKPASSPTISRASPAGPSTHKQKVATPVDVSDYTKTFRPMAQRPHVHVAEINKWHNPRRMSQGSDTQSSVSGEQLEQWRVAGAPEVQSWEPRDFLDDHLRRHGRRTRPSRTYLPRGLKTVPRHGTVAEVWNAVQEAEDPRTVLDQLRNKHKFPWKTLAFDQQTRPPYCGTFTKKSLVVGPRTPFGRDPIFDYSYDSGDDWQDDEGGEDVDDFGDGAPKEDDEDDDVDDEDEGEFDDWLDDAEDVEFTPADGELEDADGLVAITALATTDQTRLPMRVVKKSRDVPKKVVKLTPTWKGPLWEQEIGEEGSEGMEGYRIQLLNDTPIAIDPFTFRSSEPVQNLKPSFSTTVIGASLDVKCLLSTETMTPAKELPNVSEWKASAIPSEGAQNGVAPVTAPIRSRANGPKIAFPHNHLAELYRLVEGNTKIRTDLVSQLRDHFEGVASKAAIEAKIKEVAVREGKTKESQWKVRADAWLAVGVTPPAPAPAPTSSNTPTSPLAAFRTPLSTAPRSATPSEAPGTADEPMIIDSE</sequence>
<dbReference type="GO" id="GO:0005634">
    <property type="term" value="C:nucleus"/>
    <property type="evidence" value="ECO:0007669"/>
    <property type="project" value="UniProtKB-SubCell"/>
</dbReference>
<evidence type="ECO:0008006" key="10">
    <source>
        <dbReference type="Google" id="ProtNLM"/>
    </source>
</evidence>
<dbReference type="InterPro" id="IPR048800">
    <property type="entry name" value="Cac1-like_C"/>
</dbReference>
<evidence type="ECO:0000313" key="9">
    <source>
        <dbReference type="Proteomes" id="UP001388673"/>
    </source>
</evidence>
<dbReference type="GO" id="GO:0006334">
    <property type="term" value="P:nucleosome assembly"/>
    <property type="evidence" value="ECO:0007669"/>
    <property type="project" value="TreeGrafter"/>
</dbReference>
<comment type="caution">
    <text evidence="8">The sequence shown here is derived from an EMBL/GenBank/DDBJ whole genome shotgun (WGS) entry which is preliminary data.</text>
</comment>
<evidence type="ECO:0000259" key="7">
    <source>
        <dbReference type="Pfam" id="PF21796"/>
    </source>
</evidence>
<dbReference type="AlphaFoldDB" id="A0AAW0YU52"/>
<dbReference type="GO" id="GO:0033186">
    <property type="term" value="C:CAF-1 complex"/>
    <property type="evidence" value="ECO:0007669"/>
    <property type="project" value="TreeGrafter"/>
</dbReference>
<feature type="compositionally biased region" description="Acidic residues" evidence="5">
    <location>
        <begin position="562"/>
        <end position="600"/>
    </location>
</feature>
<dbReference type="GeneID" id="92179648"/>
<keyword evidence="3" id="KW-0234">DNA repair</keyword>
<dbReference type="PANTHER" id="PTHR15272:SF0">
    <property type="entry name" value="CHROMATIN ASSEMBLY FACTOR 1 SUBUNIT A"/>
    <property type="match status" value="1"/>
</dbReference>
<protein>
    <recommendedName>
        <fullName evidence="10">Chromatin assembly factor 1 subunit A</fullName>
    </recommendedName>
</protein>
<feature type="compositionally biased region" description="Basic and acidic residues" evidence="5">
    <location>
        <begin position="270"/>
        <end position="289"/>
    </location>
</feature>
<accession>A0AAW0YU52</accession>